<dbReference type="Pfam" id="PF04326">
    <property type="entry name" value="SLFN_AlbA_2"/>
    <property type="match status" value="1"/>
</dbReference>
<evidence type="ECO:0000259" key="2">
    <source>
        <dbReference type="Pfam" id="PF04326"/>
    </source>
</evidence>
<protein>
    <submittedName>
        <fullName evidence="3">Divergent AAA domain protein</fullName>
    </submittedName>
</protein>
<accession>A0A0M7A645</accession>
<keyword evidence="1" id="KW-0812">Transmembrane</keyword>
<dbReference type="EMBL" id="CXWC01000002">
    <property type="protein sequence ID" value="CTQ65732.1"/>
    <property type="molecule type" value="Genomic_DNA"/>
</dbReference>
<proteinExistence type="predicted"/>
<dbReference type="PANTHER" id="PTHR30595:SF6">
    <property type="entry name" value="SCHLAFEN ALBA-2 DOMAIN-CONTAINING PROTEIN"/>
    <property type="match status" value="1"/>
</dbReference>
<evidence type="ECO:0000313" key="4">
    <source>
        <dbReference type="Proteomes" id="UP000049983"/>
    </source>
</evidence>
<keyword evidence="4" id="KW-1185">Reference proteome</keyword>
<dbReference type="PANTHER" id="PTHR30595">
    <property type="entry name" value="GLPR-RELATED TRANSCRIPTIONAL REPRESSOR"/>
    <property type="match status" value="1"/>
</dbReference>
<gene>
    <name evidence="3" type="ORF">LA5096_00834</name>
</gene>
<sequence length="288" mass="32427">MTNLQITYKTNAGPDRRFSFGHFTMALSPFKLPFIATYILVGAVVGVLVIHPLNLVVVWWELSRFSETAPNVLEFLSARLWLILLPRHLDVAIAYTFVGAIVGLAFGVFTRNYLRTTEAYKSLRDEQTTQIPAIMNQGENERVEFKSSLRWDMKEDRINRGLEKVIAKTIAGFFNAEGGYLLVGVDDDGKALGLDKDLSTLKSPDLDAFERTVNDIVSKYLGGDLCPYIHTVFARVDSSDVAMIIIRPTPRAAYLDENRSSAFYVRSGNSTRQLDVREALSYAKSRWN</sequence>
<feature type="domain" description="Schlafen AlbA-2" evidence="2">
    <location>
        <begin position="139"/>
        <end position="274"/>
    </location>
</feature>
<keyword evidence="1" id="KW-1133">Transmembrane helix</keyword>
<feature type="transmembrane region" description="Helical" evidence="1">
    <location>
        <begin position="35"/>
        <end position="60"/>
    </location>
</feature>
<evidence type="ECO:0000313" key="3">
    <source>
        <dbReference type="EMBL" id="CTQ65732.1"/>
    </source>
</evidence>
<dbReference type="AlphaFoldDB" id="A0A0M7A645"/>
<evidence type="ECO:0000256" key="1">
    <source>
        <dbReference type="SAM" id="Phobius"/>
    </source>
</evidence>
<dbReference type="InterPro" id="IPR038461">
    <property type="entry name" value="Schlafen_AlbA_2_dom_sf"/>
</dbReference>
<dbReference type="InterPro" id="IPR007421">
    <property type="entry name" value="Schlafen_AlbA_2_dom"/>
</dbReference>
<name>A0A0M7A645_9HYPH</name>
<dbReference type="STRING" id="311410.LA5095_01978"/>
<reference evidence="4" key="1">
    <citation type="submission" date="2015-07" db="EMBL/GenBank/DDBJ databases">
        <authorList>
            <person name="Rodrigo-Torres Lidia"/>
            <person name="Arahal R.David."/>
        </authorList>
    </citation>
    <scope>NUCLEOTIDE SEQUENCE [LARGE SCALE GENOMIC DNA]</scope>
    <source>
        <strain evidence="4">CECT 5096</strain>
    </source>
</reference>
<organism evidence="3 4">
    <name type="scientific">Roseibium album</name>
    <dbReference type="NCBI Taxonomy" id="311410"/>
    <lineage>
        <taxon>Bacteria</taxon>
        <taxon>Pseudomonadati</taxon>
        <taxon>Pseudomonadota</taxon>
        <taxon>Alphaproteobacteria</taxon>
        <taxon>Hyphomicrobiales</taxon>
        <taxon>Stappiaceae</taxon>
        <taxon>Roseibium</taxon>
    </lineage>
</organism>
<dbReference type="Proteomes" id="UP000049983">
    <property type="component" value="Unassembled WGS sequence"/>
</dbReference>
<keyword evidence="1" id="KW-0472">Membrane</keyword>
<feature type="transmembrane region" description="Helical" evidence="1">
    <location>
        <begin position="92"/>
        <end position="114"/>
    </location>
</feature>
<dbReference type="Gene3D" id="3.30.950.30">
    <property type="entry name" value="Schlafen, AAA domain"/>
    <property type="match status" value="1"/>
</dbReference>